<accession>A0A4Y2EEI2</accession>
<sequence length="40" mass="4526">MFKTPSLLDFRRVRPYFDNQSRTGASVGMVAFPDTSTDVD</sequence>
<comment type="caution">
    <text evidence="1">The sequence shown here is derived from an EMBL/GenBank/DDBJ whole genome shotgun (WGS) entry which is preliminary data.</text>
</comment>
<protein>
    <submittedName>
        <fullName evidence="1">Uncharacterized protein</fullName>
    </submittedName>
</protein>
<evidence type="ECO:0000313" key="1">
    <source>
        <dbReference type="EMBL" id="GBM27562.1"/>
    </source>
</evidence>
<dbReference type="Proteomes" id="UP000499080">
    <property type="component" value="Unassembled WGS sequence"/>
</dbReference>
<organism evidence="1 2">
    <name type="scientific">Araneus ventricosus</name>
    <name type="common">Orbweaver spider</name>
    <name type="synonym">Epeira ventricosa</name>
    <dbReference type="NCBI Taxonomy" id="182803"/>
    <lineage>
        <taxon>Eukaryota</taxon>
        <taxon>Metazoa</taxon>
        <taxon>Ecdysozoa</taxon>
        <taxon>Arthropoda</taxon>
        <taxon>Chelicerata</taxon>
        <taxon>Arachnida</taxon>
        <taxon>Araneae</taxon>
        <taxon>Araneomorphae</taxon>
        <taxon>Entelegynae</taxon>
        <taxon>Araneoidea</taxon>
        <taxon>Araneidae</taxon>
        <taxon>Araneus</taxon>
    </lineage>
</organism>
<dbReference type="AlphaFoldDB" id="A0A4Y2EEI2"/>
<dbReference type="EMBL" id="BGPR01246409">
    <property type="protein sequence ID" value="GBM27562.1"/>
    <property type="molecule type" value="Genomic_DNA"/>
</dbReference>
<feature type="non-terminal residue" evidence="1">
    <location>
        <position position="40"/>
    </location>
</feature>
<keyword evidence="2" id="KW-1185">Reference proteome</keyword>
<name>A0A4Y2EEI2_ARAVE</name>
<proteinExistence type="predicted"/>
<evidence type="ECO:0000313" key="2">
    <source>
        <dbReference type="Proteomes" id="UP000499080"/>
    </source>
</evidence>
<gene>
    <name evidence="1" type="ORF">AVEN_189465_1</name>
</gene>
<reference evidence="1 2" key="1">
    <citation type="journal article" date="2019" name="Sci. Rep.">
        <title>Orb-weaving spider Araneus ventricosus genome elucidates the spidroin gene catalogue.</title>
        <authorList>
            <person name="Kono N."/>
            <person name="Nakamura H."/>
            <person name="Ohtoshi R."/>
            <person name="Moran D.A.P."/>
            <person name="Shinohara A."/>
            <person name="Yoshida Y."/>
            <person name="Fujiwara M."/>
            <person name="Mori M."/>
            <person name="Tomita M."/>
            <person name="Arakawa K."/>
        </authorList>
    </citation>
    <scope>NUCLEOTIDE SEQUENCE [LARGE SCALE GENOMIC DNA]</scope>
</reference>